<keyword evidence="6" id="KW-0547">Nucleotide-binding</keyword>
<name>A0A9W8WE27_9HYPO</name>
<dbReference type="PROSITE" id="PS50011">
    <property type="entry name" value="PROTEIN_KINASE_DOM"/>
    <property type="match status" value="1"/>
</dbReference>
<dbReference type="GO" id="GO:0000045">
    <property type="term" value="P:autophagosome assembly"/>
    <property type="evidence" value="ECO:0007669"/>
    <property type="project" value="TreeGrafter"/>
</dbReference>
<evidence type="ECO:0000313" key="16">
    <source>
        <dbReference type="EMBL" id="KAJ4321577.1"/>
    </source>
</evidence>
<dbReference type="GO" id="GO:0005776">
    <property type="term" value="C:autophagosome"/>
    <property type="evidence" value="ECO:0007669"/>
    <property type="project" value="TreeGrafter"/>
</dbReference>
<reference evidence="16" key="1">
    <citation type="submission" date="2022-10" db="EMBL/GenBank/DDBJ databases">
        <title>Tapping the CABI collections for fungal endophytes: first genome assemblies for Collariella, Neodidymelliopsis, Ascochyta clinopodiicola, Didymella pomorum, Didymosphaeria variabile, Neocosmospora piperis and Neocucurbitaria cava.</title>
        <authorList>
            <person name="Hill R."/>
        </authorList>
    </citation>
    <scope>NUCLEOTIDE SEQUENCE</scope>
    <source>
        <strain evidence="16">IMI 366586</strain>
    </source>
</reference>
<accession>A0A9W8WE27</accession>
<keyword evidence="17" id="KW-1185">Reference proteome</keyword>
<evidence type="ECO:0000256" key="4">
    <source>
        <dbReference type="ARBA" id="ARBA00022527"/>
    </source>
</evidence>
<dbReference type="PANTHER" id="PTHR24348">
    <property type="entry name" value="SERINE/THREONINE-PROTEIN KINASE UNC-51-RELATED"/>
    <property type="match status" value="1"/>
</dbReference>
<dbReference type="Gene3D" id="1.10.510.10">
    <property type="entry name" value="Transferase(Phosphotransferase) domain 1"/>
    <property type="match status" value="1"/>
</dbReference>
<dbReference type="EC" id="2.7.11.1" evidence="2"/>
<evidence type="ECO:0000256" key="13">
    <source>
        <dbReference type="ARBA" id="ARBA00048679"/>
    </source>
</evidence>
<comment type="catalytic activity">
    <reaction evidence="12">
        <text>L-threonyl-[protein] + ATP = O-phospho-L-threonyl-[protein] + ADP + H(+)</text>
        <dbReference type="Rhea" id="RHEA:46608"/>
        <dbReference type="Rhea" id="RHEA-COMP:11060"/>
        <dbReference type="Rhea" id="RHEA-COMP:11605"/>
        <dbReference type="ChEBI" id="CHEBI:15378"/>
        <dbReference type="ChEBI" id="CHEBI:30013"/>
        <dbReference type="ChEBI" id="CHEBI:30616"/>
        <dbReference type="ChEBI" id="CHEBI:61977"/>
        <dbReference type="ChEBI" id="CHEBI:456216"/>
        <dbReference type="EC" id="2.7.11.1"/>
    </reaction>
</comment>
<evidence type="ECO:0000256" key="6">
    <source>
        <dbReference type="ARBA" id="ARBA00022741"/>
    </source>
</evidence>
<dbReference type="OrthoDB" id="4062651at2759"/>
<dbReference type="GO" id="GO:0034727">
    <property type="term" value="P:piecemeal microautophagy of the nucleus"/>
    <property type="evidence" value="ECO:0007669"/>
    <property type="project" value="TreeGrafter"/>
</dbReference>
<organism evidence="16 17">
    <name type="scientific">Fusarium piperis</name>
    <dbReference type="NCBI Taxonomy" id="1435070"/>
    <lineage>
        <taxon>Eukaryota</taxon>
        <taxon>Fungi</taxon>
        <taxon>Dikarya</taxon>
        <taxon>Ascomycota</taxon>
        <taxon>Pezizomycotina</taxon>
        <taxon>Sordariomycetes</taxon>
        <taxon>Hypocreomycetidae</taxon>
        <taxon>Hypocreales</taxon>
        <taxon>Nectriaceae</taxon>
        <taxon>Fusarium</taxon>
        <taxon>Fusarium solani species complex</taxon>
    </lineage>
</organism>
<feature type="domain" description="Protein kinase" evidence="15">
    <location>
        <begin position="1"/>
        <end position="216"/>
    </location>
</feature>
<dbReference type="InterPro" id="IPR000719">
    <property type="entry name" value="Prot_kinase_dom"/>
</dbReference>
<dbReference type="SUPFAM" id="SSF56112">
    <property type="entry name" value="Protein kinase-like (PK-like)"/>
    <property type="match status" value="1"/>
</dbReference>
<keyword evidence="7" id="KW-0418">Kinase</keyword>
<evidence type="ECO:0000256" key="14">
    <source>
        <dbReference type="SAM" id="MobiDB-lite"/>
    </source>
</evidence>
<dbReference type="PANTHER" id="PTHR24348:SF22">
    <property type="entry name" value="NON-SPECIFIC SERINE_THREONINE PROTEIN KINASE"/>
    <property type="match status" value="1"/>
</dbReference>
<comment type="caution">
    <text evidence="16">The sequence shown here is derived from an EMBL/GenBank/DDBJ whole genome shotgun (WGS) entry which is preliminary data.</text>
</comment>
<keyword evidence="10" id="KW-0072">Autophagy</keyword>
<keyword evidence="5" id="KW-0808">Transferase</keyword>
<evidence type="ECO:0000256" key="10">
    <source>
        <dbReference type="ARBA" id="ARBA00023006"/>
    </source>
</evidence>
<evidence type="ECO:0000256" key="7">
    <source>
        <dbReference type="ARBA" id="ARBA00022777"/>
    </source>
</evidence>
<dbReference type="GO" id="GO:0005829">
    <property type="term" value="C:cytosol"/>
    <property type="evidence" value="ECO:0007669"/>
    <property type="project" value="TreeGrafter"/>
</dbReference>
<dbReference type="GO" id="GO:0061709">
    <property type="term" value="P:reticulophagy"/>
    <property type="evidence" value="ECO:0007669"/>
    <property type="project" value="TreeGrafter"/>
</dbReference>
<evidence type="ECO:0000313" key="17">
    <source>
        <dbReference type="Proteomes" id="UP001140502"/>
    </source>
</evidence>
<dbReference type="EMBL" id="JAPEUR010000093">
    <property type="protein sequence ID" value="KAJ4321577.1"/>
    <property type="molecule type" value="Genomic_DNA"/>
</dbReference>
<comment type="catalytic activity">
    <reaction evidence="13">
        <text>L-seryl-[protein] + ATP = O-phospho-L-seryl-[protein] + ADP + H(+)</text>
        <dbReference type="Rhea" id="RHEA:17989"/>
        <dbReference type="Rhea" id="RHEA-COMP:9863"/>
        <dbReference type="Rhea" id="RHEA-COMP:11604"/>
        <dbReference type="ChEBI" id="CHEBI:15378"/>
        <dbReference type="ChEBI" id="CHEBI:29999"/>
        <dbReference type="ChEBI" id="CHEBI:30616"/>
        <dbReference type="ChEBI" id="CHEBI:83421"/>
        <dbReference type="ChEBI" id="CHEBI:456216"/>
        <dbReference type="EC" id="2.7.11.1"/>
    </reaction>
</comment>
<dbReference type="GO" id="GO:0005524">
    <property type="term" value="F:ATP binding"/>
    <property type="evidence" value="ECO:0007669"/>
    <property type="project" value="UniProtKB-KW"/>
</dbReference>
<evidence type="ECO:0000256" key="1">
    <source>
        <dbReference type="ARBA" id="ARBA00004623"/>
    </source>
</evidence>
<dbReference type="GO" id="GO:0004674">
    <property type="term" value="F:protein serine/threonine kinase activity"/>
    <property type="evidence" value="ECO:0007669"/>
    <property type="project" value="UniProtKB-KW"/>
</dbReference>
<feature type="compositionally biased region" description="Basic and acidic residues" evidence="14">
    <location>
        <begin position="237"/>
        <end position="248"/>
    </location>
</feature>
<evidence type="ECO:0000256" key="2">
    <source>
        <dbReference type="ARBA" id="ARBA00012513"/>
    </source>
</evidence>
<keyword evidence="8" id="KW-0067">ATP-binding</keyword>
<comment type="subcellular location">
    <subcellularLocation>
        <location evidence="1">Preautophagosomal structure membrane</location>
        <topology evidence="1">Peripheral membrane protein</topology>
    </subcellularLocation>
</comment>
<sequence>MAIKKIERGKLNDEEWAKLQREPHIVDYLYSCGWESTMAEICMGLKDGSLEKLVLEPPLRIEDVAQTVLHQMLQATDCLATHGIVHRDIKPENILYVFRQSKYHFCLADFGLSNREDLATTFSGTPIYMAPEILHRAKQTHKADIWSLFVTMLWTLDIKGFRQASASAQNLPQVQTEISSRIPTLRVIQDMAREDPDERASAAQMLVKCFDGRGLVTPRNQVPPLGYPTIPDIAMPESKRSRGTKNEKSAVTGRFRIEKPLKAKQPRGRFQVQDRGDAQF</sequence>
<protein>
    <recommendedName>
        <fullName evidence="2">non-specific serine/threonine protein kinase</fullName>
        <ecNumber evidence="2">2.7.11.1</ecNumber>
    </recommendedName>
    <alternativeName>
        <fullName evidence="11">Autophagy-related protein 1</fullName>
    </alternativeName>
</protein>
<evidence type="ECO:0000256" key="5">
    <source>
        <dbReference type="ARBA" id="ARBA00022679"/>
    </source>
</evidence>
<dbReference type="SMART" id="SM00220">
    <property type="entry name" value="S_TKc"/>
    <property type="match status" value="1"/>
</dbReference>
<gene>
    <name evidence="16" type="ORF">N0V84_005248</name>
</gene>
<feature type="region of interest" description="Disordered" evidence="14">
    <location>
        <begin position="220"/>
        <end position="280"/>
    </location>
</feature>
<evidence type="ECO:0000256" key="11">
    <source>
        <dbReference type="ARBA" id="ARBA00030237"/>
    </source>
</evidence>
<dbReference type="InterPro" id="IPR045269">
    <property type="entry name" value="Atg1-like"/>
</dbReference>
<dbReference type="GO" id="GO:0010506">
    <property type="term" value="P:regulation of autophagy"/>
    <property type="evidence" value="ECO:0007669"/>
    <property type="project" value="InterPro"/>
</dbReference>
<evidence type="ECO:0000256" key="12">
    <source>
        <dbReference type="ARBA" id="ARBA00047899"/>
    </source>
</evidence>
<dbReference type="PROSITE" id="PS00108">
    <property type="entry name" value="PROTEIN_KINASE_ST"/>
    <property type="match status" value="1"/>
</dbReference>
<dbReference type="InterPro" id="IPR008271">
    <property type="entry name" value="Ser/Thr_kinase_AS"/>
</dbReference>
<dbReference type="GO" id="GO:0015031">
    <property type="term" value="P:protein transport"/>
    <property type="evidence" value="ECO:0007669"/>
    <property type="project" value="UniProtKB-KW"/>
</dbReference>
<dbReference type="GO" id="GO:0000422">
    <property type="term" value="P:autophagy of mitochondrion"/>
    <property type="evidence" value="ECO:0007669"/>
    <property type="project" value="TreeGrafter"/>
</dbReference>
<dbReference type="GO" id="GO:0042594">
    <property type="term" value="P:response to starvation"/>
    <property type="evidence" value="ECO:0007669"/>
    <property type="project" value="TreeGrafter"/>
</dbReference>
<dbReference type="GO" id="GO:0034045">
    <property type="term" value="C:phagophore assembly site membrane"/>
    <property type="evidence" value="ECO:0007669"/>
    <property type="project" value="UniProtKB-SubCell"/>
</dbReference>
<dbReference type="Pfam" id="PF00069">
    <property type="entry name" value="Pkinase"/>
    <property type="match status" value="1"/>
</dbReference>
<evidence type="ECO:0000256" key="8">
    <source>
        <dbReference type="ARBA" id="ARBA00022840"/>
    </source>
</evidence>
<evidence type="ECO:0000256" key="3">
    <source>
        <dbReference type="ARBA" id="ARBA00022448"/>
    </source>
</evidence>
<dbReference type="AlphaFoldDB" id="A0A9W8WE27"/>
<dbReference type="Proteomes" id="UP001140502">
    <property type="component" value="Unassembled WGS sequence"/>
</dbReference>
<proteinExistence type="predicted"/>
<keyword evidence="9" id="KW-0653">Protein transport</keyword>
<keyword evidence="3" id="KW-0813">Transport</keyword>
<evidence type="ECO:0000256" key="9">
    <source>
        <dbReference type="ARBA" id="ARBA00022927"/>
    </source>
</evidence>
<keyword evidence="4" id="KW-0723">Serine/threonine-protein kinase</keyword>
<dbReference type="InterPro" id="IPR011009">
    <property type="entry name" value="Kinase-like_dom_sf"/>
</dbReference>
<evidence type="ECO:0000259" key="15">
    <source>
        <dbReference type="PROSITE" id="PS50011"/>
    </source>
</evidence>